<organism evidence="3 4">
    <name type="scientific">Photobacterium kishitanii</name>
    <dbReference type="NCBI Taxonomy" id="318456"/>
    <lineage>
        <taxon>Bacteria</taxon>
        <taxon>Pseudomonadati</taxon>
        <taxon>Pseudomonadota</taxon>
        <taxon>Gammaproteobacteria</taxon>
        <taxon>Vibrionales</taxon>
        <taxon>Vibrionaceae</taxon>
        <taxon>Photobacterium</taxon>
    </lineage>
</organism>
<accession>A0A2T3KDW3</accession>
<feature type="signal peptide" evidence="1">
    <location>
        <begin position="1"/>
        <end position="24"/>
    </location>
</feature>
<dbReference type="RefSeq" id="WP_107289939.1">
    <property type="nucleotide sequence ID" value="NZ_PYNF01000021.1"/>
</dbReference>
<comment type="caution">
    <text evidence="3">The sequence shown here is derived from an EMBL/GenBank/DDBJ whole genome shotgun (WGS) entry which is preliminary data.</text>
</comment>
<dbReference type="EMBL" id="PYNF01000021">
    <property type="protein sequence ID" value="PSU95074.1"/>
    <property type="molecule type" value="Genomic_DNA"/>
</dbReference>
<keyword evidence="1" id="KW-0732">Signal</keyword>
<dbReference type="Pfam" id="PF20944">
    <property type="entry name" value="StcE_b-sandwich"/>
    <property type="match status" value="2"/>
</dbReference>
<sequence>MKNNCLFHIITLPLLASLSPFVFANEDPNKTDIVTSKLNGYEESNVLNKSSTINYSINNNNLVEIYPIEGQDLILPNDSMNIIVYIQNGRWARHVYLPNNANVGATVRIQRSSGWKTYARYLTKDHLIPNNSTSTFVWDGDTWVNTNIKTSYLTTLQNKGMHDVALHNTQIQNITSLNITPTAITNTEKTAVSDLRNMNIDSEGIFFNNTPYTINDIYIEREGEIWRLNFETSIPEYTSGLIGIEWANAKIIHMTNIANNRFDLLNQFPPRENSRNANEEERNSVERLHMYEKYWLNAPNTMSEIIAQVALKCEINDGYSECKNYAESSMDYATDMYFAQSLSGMTSTFWIDPTVWGLATSPGKEMIKSNKSSYQTLWMSPNLMKNMLSSDQWSAVDAEQAFAHEYYHNLGFSHNSGWASYQGIDDLFGNKSYFDYRLNLGDKYVASNLVVTKEKISPLEFAFEIHSVGDINNLKIRLLSTQNITATIRQTDSDKVFLKFNEVPNTDIYVSFYSNESDQMATVVLDSFIKSVSGQGELSNLHNVFADLVDKYSKVSIHTANGSWMRDFHLPESNQDGKVIIFESWAGWNSHIFYNGTEDILTYGNRIEYHYMNGRWVRQ</sequence>
<dbReference type="InterPro" id="IPR048990">
    <property type="entry name" value="StcE_b-sandwich"/>
</dbReference>
<gene>
    <name evidence="3" type="ORF">C9J27_18930</name>
</gene>
<dbReference type="AlphaFoldDB" id="A0A2T3KDW3"/>
<evidence type="ECO:0000313" key="3">
    <source>
        <dbReference type="EMBL" id="PSU95074.1"/>
    </source>
</evidence>
<name>A0A2T3KDW3_9GAMM</name>
<feature type="domain" description="Metalloprotease StcE beta-sandwich" evidence="2">
    <location>
        <begin position="83"/>
        <end position="144"/>
    </location>
</feature>
<evidence type="ECO:0000256" key="1">
    <source>
        <dbReference type="SAM" id="SignalP"/>
    </source>
</evidence>
<dbReference type="Gene3D" id="2.60.120.1230">
    <property type="match status" value="2"/>
</dbReference>
<proteinExistence type="predicted"/>
<feature type="chain" id="PRO_5015569472" description="Metalloprotease StcE beta-sandwich domain-containing protein" evidence="1">
    <location>
        <begin position="25"/>
        <end position="619"/>
    </location>
</feature>
<evidence type="ECO:0000313" key="4">
    <source>
        <dbReference type="Proteomes" id="UP000241426"/>
    </source>
</evidence>
<reference evidence="3 4" key="1">
    <citation type="submission" date="2018-01" db="EMBL/GenBank/DDBJ databases">
        <title>Whole genome sequencing of Histamine producing bacteria.</title>
        <authorList>
            <person name="Butler K."/>
        </authorList>
    </citation>
    <scope>NUCLEOTIDE SEQUENCE [LARGE SCALE GENOMIC DNA]</scope>
    <source>
        <strain evidence="3 4">FS-7.2</strain>
    </source>
</reference>
<protein>
    <recommendedName>
        <fullName evidence="2">Metalloprotease StcE beta-sandwich domain-containing protein</fullName>
    </recommendedName>
</protein>
<feature type="domain" description="Metalloprotease StcE beta-sandwich" evidence="2">
    <location>
        <begin position="555"/>
        <end position="619"/>
    </location>
</feature>
<dbReference type="Proteomes" id="UP000241426">
    <property type="component" value="Unassembled WGS sequence"/>
</dbReference>
<evidence type="ECO:0000259" key="2">
    <source>
        <dbReference type="Pfam" id="PF20944"/>
    </source>
</evidence>